<dbReference type="EMBL" id="JACGWJ010000274">
    <property type="protein sequence ID" value="KAL0293734.1"/>
    <property type="molecule type" value="Genomic_DNA"/>
</dbReference>
<proteinExistence type="predicted"/>
<protein>
    <recommendedName>
        <fullName evidence="1">Integrase zinc-binding domain-containing protein</fullName>
    </recommendedName>
</protein>
<sequence>MKQGKKSNFSIRADGEIVNGERISVPDVDRLRREILQEAHIAPYTMHPGTTKICRNLRPYYWWQTMKKDVAEFMAKCMT</sequence>
<dbReference type="AlphaFoldDB" id="A0AAW2JH36"/>
<gene>
    <name evidence="2" type="ORF">Sradi_6921900</name>
</gene>
<organism evidence="2">
    <name type="scientific">Sesamum radiatum</name>
    <name type="common">Black benniseed</name>
    <dbReference type="NCBI Taxonomy" id="300843"/>
    <lineage>
        <taxon>Eukaryota</taxon>
        <taxon>Viridiplantae</taxon>
        <taxon>Streptophyta</taxon>
        <taxon>Embryophyta</taxon>
        <taxon>Tracheophyta</taxon>
        <taxon>Spermatophyta</taxon>
        <taxon>Magnoliopsida</taxon>
        <taxon>eudicotyledons</taxon>
        <taxon>Gunneridae</taxon>
        <taxon>Pentapetalae</taxon>
        <taxon>asterids</taxon>
        <taxon>lamiids</taxon>
        <taxon>Lamiales</taxon>
        <taxon>Pedaliaceae</taxon>
        <taxon>Sesamum</taxon>
    </lineage>
</organism>
<name>A0AAW2JH36_SESRA</name>
<feature type="domain" description="Integrase zinc-binding" evidence="1">
    <location>
        <begin position="30"/>
        <end position="78"/>
    </location>
</feature>
<feature type="non-terminal residue" evidence="2">
    <location>
        <position position="79"/>
    </location>
</feature>
<reference evidence="2" key="1">
    <citation type="submission" date="2020-06" db="EMBL/GenBank/DDBJ databases">
        <authorList>
            <person name="Li T."/>
            <person name="Hu X."/>
            <person name="Zhang T."/>
            <person name="Song X."/>
            <person name="Zhang H."/>
            <person name="Dai N."/>
            <person name="Sheng W."/>
            <person name="Hou X."/>
            <person name="Wei L."/>
        </authorList>
    </citation>
    <scope>NUCLEOTIDE SEQUENCE</scope>
    <source>
        <strain evidence="2">G02</strain>
        <tissue evidence="2">Leaf</tissue>
    </source>
</reference>
<dbReference type="Pfam" id="PF17921">
    <property type="entry name" value="Integrase_H2C2"/>
    <property type="match status" value="1"/>
</dbReference>
<dbReference type="InterPro" id="IPR041588">
    <property type="entry name" value="Integrase_H2C2"/>
</dbReference>
<comment type="caution">
    <text evidence="2">The sequence shown here is derived from an EMBL/GenBank/DDBJ whole genome shotgun (WGS) entry which is preliminary data.</text>
</comment>
<reference evidence="2" key="2">
    <citation type="journal article" date="2024" name="Plant">
        <title>Genomic evolution and insights into agronomic trait innovations of Sesamum species.</title>
        <authorList>
            <person name="Miao H."/>
            <person name="Wang L."/>
            <person name="Qu L."/>
            <person name="Liu H."/>
            <person name="Sun Y."/>
            <person name="Le M."/>
            <person name="Wang Q."/>
            <person name="Wei S."/>
            <person name="Zheng Y."/>
            <person name="Lin W."/>
            <person name="Duan Y."/>
            <person name="Cao H."/>
            <person name="Xiong S."/>
            <person name="Wang X."/>
            <person name="Wei L."/>
            <person name="Li C."/>
            <person name="Ma Q."/>
            <person name="Ju M."/>
            <person name="Zhao R."/>
            <person name="Li G."/>
            <person name="Mu C."/>
            <person name="Tian Q."/>
            <person name="Mei H."/>
            <person name="Zhang T."/>
            <person name="Gao T."/>
            <person name="Zhang H."/>
        </authorList>
    </citation>
    <scope>NUCLEOTIDE SEQUENCE</scope>
    <source>
        <strain evidence="2">G02</strain>
    </source>
</reference>
<evidence type="ECO:0000313" key="2">
    <source>
        <dbReference type="EMBL" id="KAL0293734.1"/>
    </source>
</evidence>
<accession>A0AAW2JH36</accession>
<evidence type="ECO:0000259" key="1">
    <source>
        <dbReference type="Pfam" id="PF17921"/>
    </source>
</evidence>
<dbReference type="Gene3D" id="1.10.340.70">
    <property type="match status" value="1"/>
</dbReference>